<reference evidence="3 4" key="1">
    <citation type="submission" date="2020-03" db="EMBL/GenBank/DDBJ databases">
        <authorList>
            <person name="Wang L."/>
            <person name="He N."/>
            <person name="Li Y."/>
            <person name="Fang Y."/>
            <person name="Zhang F."/>
        </authorList>
    </citation>
    <scope>NUCLEOTIDE SEQUENCE [LARGE SCALE GENOMIC DNA]</scope>
    <source>
        <strain evidence="4">hsmgli-8</strain>
    </source>
</reference>
<protein>
    <submittedName>
        <fullName evidence="3">Response regulator</fullName>
    </submittedName>
</protein>
<dbReference type="InterPro" id="IPR011006">
    <property type="entry name" value="CheY-like_superfamily"/>
</dbReference>
<evidence type="ECO:0000313" key="4">
    <source>
        <dbReference type="Proteomes" id="UP000746535"/>
    </source>
</evidence>
<sequence>MILRDLLAEVIADMGAVVHTARTADEGVDAMMAHAELDLLITDVVTPGRTSGWELAAWAYHHRPELQVIVTSGFSLRQTVDLPPNATFVAKPWSLSDICALVSQCLAQRPLR</sequence>
<evidence type="ECO:0000313" key="3">
    <source>
        <dbReference type="EMBL" id="NJP01149.1"/>
    </source>
</evidence>
<evidence type="ECO:0000256" key="1">
    <source>
        <dbReference type="PROSITE-ProRule" id="PRU00169"/>
    </source>
</evidence>
<feature type="domain" description="Response regulatory" evidence="2">
    <location>
        <begin position="1"/>
        <end position="106"/>
    </location>
</feature>
<dbReference type="InterPro" id="IPR001789">
    <property type="entry name" value="Sig_transdc_resp-reg_receiver"/>
</dbReference>
<dbReference type="EMBL" id="JAAVJI010000004">
    <property type="protein sequence ID" value="NJP01149.1"/>
    <property type="molecule type" value="Genomic_DNA"/>
</dbReference>
<evidence type="ECO:0000259" key="2">
    <source>
        <dbReference type="PROSITE" id="PS50110"/>
    </source>
</evidence>
<accession>A0ABX0YFJ6</accession>
<dbReference type="Gene3D" id="3.40.50.2300">
    <property type="match status" value="1"/>
</dbReference>
<dbReference type="SUPFAM" id="SSF52172">
    <property type="entry name" value="CheY-like"/>
    <property type="match status" value="1"/>
</dbReference>
<keyword evidence="4" id="KW-1185">Reference proteome</keyword>
<keyword evidence="1" id="KW-0597">Phosphoprotein</keyword>
<name>A0ABX0YFJ6_9PSED</name>
<dbReference type="PROSITE" id="PS50110">
    <property type="entry name" value="RESPONSE_REGULATORY"/>
    <property type="match status" value="1"/>
</dbReference>
<feature type="modified residue" description="4-aspartylphosphate" evidence="1">
    <location>
        <position position="43"/>
    </location>
</feature>
<comment type="caution">
    <text evidence="3">The sequence shown here is derived from an EMBL/GenBank/DDBJ whole genome shotgun (WGS) entry which is preliminary data.</text>
</comment>
<dbReference type="Proteomes" id="UP000746535">
    <property type="component" value="Unassembled WGS sequence"/>
</dbReference>
<proteinExistence type="predicted"/>
<gene>
    <name evidence="3" type="ORF">HBH25_09755</name>
</gene>
<organism evidence="3 4">
    <name type="scientific">Pseudomonas quercus</name>
    <dbReference type="NCBI Taxonomy" id="2722792"/>
    <lineage>
        <taxon>Bacteria</taxon>
        <taxon>Pseudomonadati</taxon>
        <taxon>Pseudomonadota</taxon>
        <taxon>Gammaproteobacteria</taxon>
        <taxon>Pseudomonadales</taxon>
        <taxon>Pseudomonadaceae</taxon>
        <taxon>Pseudomonas</taxon>
    </lineage>
</organism>